<organism evidence="1 2">
    <name type="scientific">Parasponia andersonii</name>
    <name type="common">Sponia andersonii</name>
    <dbReference type="NCBI Taxonomy" id="3476"/>
    <lineage>
        <taxon>Eukaryota</taxon>
        <taxon>Viridiplantae</taxon>
        <taxon>Streptophyta</taxon>
        <taxon>Embryophyta</taxon>
        <taxon>Tracheophyta</taxon>
        <taxon>Spermatophyta</taxon>
        <taxon>Magnoliopsida</taxon>
        <taxon>eudicotyledons</taxon>
        <taxon>Gunneridae</taxon>
        <taxon>Pentapetalae</taxon>
        <taxon>rosids</taxon>
        <taxon>fabids</taxon>
        <taxon>Rosales</taxon>
        <taxon>Cannabaceae</taxon>
        <taxon>Parasponia</taxon>
    </lineage>
</organism>
<proteinExistence type="predicted"/>
<gene>
    <name evidence="1" type="ORF">PanWU01x14_297620</name>
</gene>
<dbReference type="AlphaFoldDB" id="A0A2P5AV71"/>
<dbReference type="OrthoDB" id="1882547at2759"/>
<sequence>MALYFIALKSRNLPHYGKILSQQPLLGSLVLCVEMAEYQIFSFNDLECSWQCTDLPPENETNGYFFIHAEGGLNQQRIAELHVFEPCPLTFVRMQICNAVAVAKIMNECNPSFASAKGGSDLERQIVRYLCQCHQNLRCFIDIDTEMIADPLHTCVGPKRLSQAEIVVNVDPAHRGHMWAIECGSPSEDARLLAWAIVMSRVLHRSNFIANVTCIEEIGISLGQALGRVVRPMLCFYEVWGSIPHGDLPNNVLEFPASEEGRVQREDKNRRNK</sequence>
<dbReference type="EMBL" id="JXTB01000438">
    <property type="protein sequence ID" value="PON40442.1"/>
    <property type="molecule type" value="Genomic_DNA"/>
</dbReference>
<dbReference type="Proteomes" id="UP000237105">
    <property type="component" value="Unassembled WGS sequence"/>
</dbReference>
<accession>A0A2P5AV71</accession>
<protein>
    <submittedName>
        <fullName evidence="1">Uncharacterized protein</fullName>
    </submittedName>
</protein>
<comment type="caution">
    <text evidence="1">The sequence shown here is derived from an EMBL/GenBank/DDBJ whole genome shotgun (WGS) entry which is preliminary data.</text>
</comment>
<keyword evidence="2" id="KW-1185">Reference proteome</keyword>
<evidence type="ECO:0000313" key="2">
    <source>
        <dbReference type="Proteomes" id="UP000237105"/>
    </source>
</evidence>
<reference evidence="2" key="1">
    <citation type="submission" date="2016-06" db="EMBL/GenBank/DDBJ databases">
        <title>Parallel loss of symbiosis genes in relatives of nitrogen-fixing non-legume Parasponia.</title>
        <authorList>
            <person name="Van Velzen R."/>
            <person name="Holmer R."/>
            <person name="Bu F."/>
            <person name="Rutten L."/>
            <person name="Van Zeijl A."/>
            <person name="Liu W."/>
            <person name="Santuari L."/>
            <person name="Cao Q."/>
            <person name="Sharma T."/>
            <person name="Shen D."/>
            <person name="Roswanjaya Y."/>
            <person name="Wardhani T."/>
            <person name="Kalhor M.S."/>
            <person name="Jansen J."/>
            <person name="Van den Hoogen J."/>
            <person name="Gungor B."/>
            <person name="Hartog M."/>
            <person name="Hontelez J."/>
            <person name="Verver J."/>
            <person name="Yang W.-C."/>
            <person name="Schijlen E."/>
            <person name="Repin R."/>
            <person name="Schilthuizen M."/>
            <person name="Schranz E."/>
            <person name="Heidstra R."/>
            <person name="Miyata K."/>
            <person name="Fedorova E."/>
            <person name="Kohlen W."/>
            <person name="Bisseling T."/>
            <person name="Smit S."/>
            <person name="Geurts R."/>
        </authorList>
    </citation>
    <scope>NUCLEOTIDE SEQUENCE [LARGE SCALE GENOMIC DNA]</scope>
    <source>
        <strain evidence="2">cv. WU1-14</strain>
    </source>
</reference>
<dbReference type="STRING" id="3476.A0A2P5AV71"/>
<name>A0A2P5AV71_PARAD</name>
<evidence type="ECO:0000313" key="1">
    <source>
        <dbReference type="EMBL" id="PON40442.1"/>
    </source>
</evidence>